<gene>
    <name evidence="3" type="ORF">GCM10023205_07900</name>
</gene>
<evidence type="ECO:0000313" key="4">
    <source>
        <dbReference type="Proteomes" id="UP001500466"/>
    </source>
</evidence>
<dbReference type="Proteomes" id="UP001500466">
    <property type="component" value="Unassembled WGS sequence"/>
</dbReference>
<dbReference type="Gene3D" id="1.20.1260.10">
    <property type="match status" value="1"/>
</dbReference>
<comment type="caution">
    <text evidence="3">The sequence shown here is derived from an EMBL/GenBank/DDBJ whole genome shotgun (WGS) entry which is preliminary data.</text>
</comment>
<name>A0ABP9GWJ8_9ACTN</name>
<dbReference type="InterPro" id="IPR059125">
    <property type="entry name" value="Ferritin_actino"/>
</dbReference>
<keyword evidence="4" id="KW-1185">Reference proteome</keyword>
<proteinExistence type="predicted"/>
<organism evidence="3 4">
    <name type="scientific">Yinghuangia aomiensis</name>
    <dbReference type="NCBI Taxonomy" id="676205"/>
    <lineage>
        <taxon>Bacteria</taxon>
        <taxon>Bacillati</taxon>
        <taxon>Actinomycetota</taxon>
        <taxon>Actinomycetes</taxon>
        <taxon>Kitasatosporales</taxon>
        <taxon>Streptomycetaceae</taxon>
        <taxon>Yinghuangia</taxon>
    </lineage>
</organism>
<dbReference type="InterPro" id="IPR012347">
    <property type="entry name" value="Ferritin-like"/>
</dbReference>
<sequence>MTEGTRPDTGPDTDRAPDQTPDHTPEAAAATQAAVIELLGVLAYGEITAFERLAEDAKMAPSVDDKAALAAMAVAEFQHFTLLREHLAGLGVDPAEAMAPFVKPLDAFHRHTAPSDWLEGLVKAYVGDGIAADFYREVAGHLAPDSRTLVEEVLADTGHADFVVETVRAAIAADPRVAGRLALWGRRLMGEALSQAQRVAAERDALSALLVGGLTVPGFDLAEIGRMFTRITEAHTARMAALGLAS</sequence>
<reference evidence="4" key="1">
    <citation type="journal article" date="2019" name="Int. J. Syst. Evol. Microbiol.">
        <title>The Global Catalogue of Microorganisms (GCM) 10K type strain sequencing project: providing services to taxonomists for standard genome sequencing and annotation.</title>
        <authorList>
            <consortium name="The Broad Institute Genomics Platform"/>
            <consortium name="The Broad Institute Genome Sequencing Center for Infectious Disease"/>
            <person name="Wu L."/>
            <person name="Ma J."/>
        </authorList>
    </citation>
    <scope>NUCLEOTIDE SEQUENCE [LARGE SCALE GENOMIC DNA]</scope>
    <source>
        <strain evidence="4">JCM 17986</strain>
    </source>
</reference>
<feature type="domain" description="Ferritin-like" evidence="2">
    <location>
        <begin position="32"/>
        <end position="213"/>
    </location>
</feature>
<dbReference type="RefSeq" id="WP_345673815.1">
    <property type="nucleotide sequence ID" value="NZ_BAABHS010000002.1"/>
</dbReference>
<protein>
    <submittedName>
        <fullName evidence="3">Ferritin-like domain-containing protein</fullName>
    </submittedName>
</protein>
<dbReference type="SUPFAM" id="SSF47240">
    <property type="entry name" value="Ferritin-like"/>
    <property type="match status" value="1"/>
</dbReference>
<dbReference type="CDD" id="cd00657">
    <property type="entry name" value="Ferritin_like"/>
    <property type="match status" value="1"/>
</dbReference>
<dbReference type="EMBL" id="BAABHS010000002">
    <property type="protein sequence ID" value="GAA4949783.1"/>
    <property type="molecule type" value="Genomic_DNA"/>
</dbReference>
<dbReference type="Pfam" id="PF13794">
    <property type="entry name" value="MiaE_2"/>
    <property type="match status" value="1"/>
</dbReference>
<feature type="compositionally biased region" description="Basic and acidic residues" evidence="1">
    <location>
        <begin position="12"/>
        <end position="25"/>
    </location>
</feature>
<dbReference type="InterPro" id="IPR009078">
    <property type="entry name" value="Ferritin-like_SF"/>
</dbReference>
<evidence type="ECO:0000313" key="3">
    <source>
        <dbReference type="EMBL" id="GAA4949783.1"/>
    </source>
</evidence>
<feature type="region of interest" description="Disordered" evidence="1">
    <location>
        <begin position="1"/>
        <end position="27"/>
    </location>
</feature>
<evidence type="ECO:0000259" key="2">
    <source>
        <dbReference type="Pfam" id="PF13794"/>
    </source>
</evidence>
<evidence type="ECO:0000256" key="1">
    <source>
        <dbReference type="SAM" id="MobiDB-lite"/>
    </source>
</evidence>
<accession>A0ABP9GWJ8</accession>